<dbReference type="InterPro" id="IPR035437">
    <property type="entry name" value="SNase_OB-fold_sf"/>
</dbReference>
<dbReference type="EMBL" id="QHHQ01000001">
    <property type="protein sequence ID" value="RAI03132.1"/>
    <property type="molecule type" value="Genomic_DNA"/>
</dbReference>
<evidence type="ECO:0000313" key="2">
    <source>
        <dbReference type="EMBL" id="RAI03132.1"/>
    </source>
</evidence>
<accession>A0A8B2P1Y9</accession>
<dbReference type="RefSeq" id="WP_111341560.1">
    <property type="nucleotide sequence ID" value="NZ_QHHQ01000001.1"/>
</dbReference>
<reference evidence="2 3" key="1">
    <citation type="submission" date="2018-05" db="EMBL/GenBank/DDBJ databases">
        <title>Acuticoccus sediminis sp. nov., isolated from deep-sea sediment of Indian Ocean.</title>
        <authorList>
            <person name="Liu X."/>
            <person name="Lai Q."/>
            <person name="Du Y."/>
            <person name="Sun F."/>
            <person name="Zhang X."/>
            <person name="Wang S."/>
            <person name="Shao Z."/>
        </authorList>
    </citation>
    <scope>NUCLEOTIDE SEQUENCE [LARGE SCALE GENOMIC DNA]</scope>
    <source>
        <strain evidence="2 3">PTG4-2</strain>
    </source>
</reference>
<evidence type="ECO:0000313" key="3">
    <source>
        <dbReference type="Proteomes" id="UP000249590"/>
    </source>
</evidence>
<keyword evidence="3" id="KW-1185">Reference proteome</keyword>
<evidence type="ECO:0000256" key="1">
    <source>
        <dbReference type="SAM" id="SignalP"/>
    </source>
</evidence>
<dbReference type="OrthoDB" id="7618306at2"/>
<evidence type="ECO:0008006" key="4">
    <source>
        <dbReference type="Google" id="ProtNLM"/>
    </source>
</evidence>
<sequence>MLSRQRTRGVVLWLASVALFILAGTASAARAQTADPCFGPAEPVTIAGPAGPMTLALDDGRLVRLADIAAADPAADRRLEAMAGQAAGLRRVAAFEGADRHGRIVGDVVPKDTTEGLRIELLSGGLALVDPAVISEECLETSFAAERRAEGAAKGVWSQHHPVLSANASNRLERVGQNVLVEGTVMDVGRSRRTIFLNFGADWRSDFTAMVAQRTAGKWVDAPVTLTGARVRIRGVLEAWNGGLIKVEHPAQIERLDASSRPRLRSDSR</sequence>
<dbReference type="AlphaFoldDB" id="A0A8B2P1Y9"/>
<feature type="chain" id="PRO_5033030727" description="Endonuclease YncB(Thermonuclease family)" evidence="1">
    <location>
        <begin position="29"/>
        <end position="269"/>
    </location>
</feature>
<feature type="signal peptide" evidence="1">
    <location>
        <begin position="1"/>
        <end position="28"/>
    </location>
</feature>
<keyword evidence="1" id="KW-0732">Signal</keyword>
<name>A0A8B2P1Y9_9HYPH</name>
<organism evidence="2 3">
    <name type="scientific">Acuticoccus sediminis</name>
    <dbReference type="NCBI Taxonomy" id="2184697"/>
    <lineage>
        <taxon>Bacteria</taxon>
        <taxon>Pseudomonadati</taxon>
        <taxon>Pseudomonadota</taxon>
        <taxon>Alphaproteobacteria</taxon>
        <taxon>Hyphomicrobiales</taxon>
        <taxon>Amorphaceae</taxon>
        <taxon>Acuticoccus</taxon>
    </lineage>
</organism>
<proteinExistence type="predicted"/>
<dbReference type="Proteomes" id="UP000249590">
    <property type="component" value="Unassembled WGS sequence"/>
</dbReference>
<dbReference type="SUPFAM" id="SSF50199">
    <property type="entry name" value="Staphylococcal nuclease"/>
    <property type="match status" value="1"/>
</dbReference>
<protein>
    <recommendedName>
        <fullName evidence="4">Endonuclease YncB(Thermonuclease family)</fullName>
    </recommendedName>
</protein>
<dbReference type="Gene3D" id="2.40.50.90">
    <property type="match status" value="1"/>
</dbReference>
<comment type="caution">
    <text evidence="2">The sequence shown here is derived from an EMBL/GenBank/DDBJ whole genome shotgun (WGS) entry which is preliminary data.</text>
</comment>
<gene>
    <name evidence="2" type="ORF">DLJ53_00975</name>
</gene>